<evidence type="ECO:0000313" key="2">
    <source>
        <dbReference type="EMBL" id="KAK1793746.1"/>
    </source>
</evidence>
<organism evidence="2 3">
    <name type="scientific">Electrophorus voltai</name>
    <dbReference type="NCBI Taxonomy" id="2609070"/>
    <lineage>
        <taxon>Eukaryota</taxon>
        <taxon>Metazoa</taxon>
        <taxon>Chordata</taxon>
        <taxon>Craniata</taxon>
        <taxon>Vertebrata</taxon>
        <taxon>Euteleostomi</taxon>
        <taxon>Actinopterygii</taxon>
        <taxon>Neopterygii</taxon>
        <taxon>Teleostei</taxon>
        <taxon>Ostariophysi</taxon>
        <taxon>Gymnotiformes</taxon>
        <taxon>Gymnotoidei</taxon>
        <taxon>Gymnotidae</taxon>
        <taxon>Electrophorus</taxon>
    </lineage>
</organism>
<gene>
    <name evidence="2" type="ORF">P4O66_001481</name>
</gene>
<sequence>MLWAKVEYFTDNVTPNPNPTLHFIVVTGQQVHIQLPGTREHLKLSTDSGLDSEESYSPQPDYEDWHTEVDSAVFYNHYMDFHEGHVDYGEYRECSDVSLRSDGGFDYGEDPSTEVEEVLYGDPSNGSDVASTDSENDETPARQISPKALPRRRCLGVSKPSRVVQRGATTLEDTQPTRVYSTWNSRAST</sequence>
<feature type="region of interest" description="Disordered" evidence="1">
    <location>
        <begin position="42"/>
        <end position="63"/>
    </location>
</feature>
<accession>A0AAD8Z7B1</accession>
<dbReference type="EMBL" id="JAROKS010000017">
    <property type="protein sequence ID" value="KAK1793746.1"/>
    <property type="molecule type" value="Genomic_DNA"/>
</dbReference>
<proteinExistence type="predicted"/>
<protein>
    <submittedName>
        <fullName evidence="2">Uncharacterized protein</fullName>
    </submittedName>
</protein>
<comment type="caution">
    <text evidence="2">The sequence shown here is derived from an EMBL/GenBank/DDBJ whole genome shotgun (WGS) entry which is preliminary data.</text>
</comment>
<name>A0AAD8Z7B1_9TELE</name>
<evidence type="ECO:0000256" key="1">
    <source>
        <dbReference type="SAM" id="MobiDB-lite"/>
    </source>
</evidence>
<keyword evidence="3" id="KW-1185">Reference proteome</keyword>
<evidence type="ECO:0000313" key="3">
    <source>
        <dbReference type="Proteomes" id="UP001239994"/>
    </source>
</evidence>
<feature type="compositionally biased region" description="Polar residues" evidence="1">
    <location>
        <begin position="167"/>
        <end position="189"/>
    </location>
</feature>
<dbReference type="Proteomes" id="UP001239994">
    <property type="component" value="Unassembled WGS sequence"/>
</dbReference>
<feature type="compositionally biased region" description="Polar residues" evidence="1">
    <location>
        <begin position="124"/>
        <end position="133"/>
    </location>
</feature>
<feature type="region of interest" description="Disordered" evidence="1">
    <location>
        <begin position="120"/>
        <end position="189"/>
    </location>
</feature>
<dbReference type="AlphaFoldDB" id="A0AAD8Z7B1"/>
<reference evidence="2" key="1">
    <citation type="submission" date="2023-03" db="EMBL/GenBank/DDBJ databases">
        <title>Electrophorus voltai genome.</title>
        <authorList>
            <person name="Bian C."/>
        </authorList>
    </citation>
    <scope>NUCLEOTIDE SEQUENCE</scope>
    <source>
        <strain evidence="2">CB-2022</strain>
        <tissue evidence="2">Muscle</tissue>
    </source>
</reference>